<gene>
    <name evidence="1" type="primary">rplJ_0</name>
    <name evidence="1" type="ORF">CM83_35371</name>
</gene>
<dbReference type="AlphaFoldDB" id="A0A0A9WYK6"/>
<dbReference type="GO" id="GO:0005840">
    <property type="term" value="C:ribosome"/>
    <property type="evidence" value="ECO:0007669"/>
    <property type="project" value="UniProtKB-KW"/>
</dbReference>
<reference evidence="1" key="1">
    <citation type="journal article" date="2014" name="PLoS ONE">
        <title>Transcriptome-Based Identification of ABC Transporters in the Western Tarnished Plant Bug Lygus hesperus.</title>
        <authorList>
            <person name="Hull J.J."/>
            <person name="Chaney K."/>
            <person name="Geib S.M."/>
            <person name="Fabrick J.A."/>
            <person name="Brent C.S."/>
            <person name="Walsh D."/>
            <person name="Lavine L.C."/>
        </authorList>
    </citation>
    <scope>NUCLEOTIDE SEQUENCE</scope>
</reference>
<name>A0A0A9WYK6_LYGHE</name>
<keyword evidence="1" id="KW-0689">Ribosomal protein</keyword>
<accession>A0A0A9WYK6</accession>
<sequence length="102" mass="11669">KLELLLSSLTKTELRKLDRQKHLEILEAIDELKMQEDFDKLKRLREVLKASELIRVSKEGQCERWLQGGRGPVPPSAESGFTSGLVRDLGDWLSRNNKVALL</sequence>
<keyword evidence="1" id="KW-0687">Ribonucleoprotein</keyword>
<evidence type="ECO:0000313" key="1">
    <source>
        <dbReference type="EMBL" id="JAG12501.1"/>
    </source>
</evidence>
<dbReference type="EMBL" id="GBHO01031103">
    <property type="protein sequence ID" value="JAG12501.1"/>
    <property type="molecule type" value="Transcribed_RNA"/>
</dbReference>
<protein>
    <submittedName>
        <fullName evidence="1">50S ribosomal protein L10</fullName>
    </submittedName>
</protein>
<feature type="non-terminal residue" evidence="1">
    <location>
        <position position="1"/>
    </location>
</feature>
<reference evidence="1" key="2">
    <citation type="submission" date="2014-07" db="EMBL/GenBank/DDBJ databases">
        <authorList>
            <person name="Hull J."/>
        </authorList>
    </citation>
    <scope>NUCLEOTIDE SEQUENCE</scope>
</reference>
<organism evidence="1">
    <name type="scientific">Lygus hesperus</name>
    <name type="common">Western plant bug</name>
    <dbReference type="NCBI Taxonomy" id="30085"/>
    <lineage>
        <taxon>Eukaryota</taxon>
        <taxon>Metazoa</taxon>
        <taxon>Ecdysozoa</taxon>
        <taxon>Arthropoda</taxon>
        <taxon>Hexapoda</taxon>
        <taxon>Insecta</taxon>
        <taxon>Pterygota</taxon>
        <taxon>Neoptera</taxon>
        <taxon>Paraneoptera</taxon>
        <taxon>Hemiptera</taxon>
        <taxon>Heteroptera</taxon>
        <taxon>Panheteroptera</taxon>
        <taxon>Cimicomorpha</taxon>
        <taxon>Miridae</taxon>
        <taxon>Mirini</taxon>
        <taxon>Lygus</taxon>
    </lineage>
</organism>
<proteinExistence type="predicted"/>